<name>A0A0C2G2Z8_9BILA</name>
<dbReference type="Proteomes" id="UP000054047">
    <property type="component" value="Unassembled WGS sequence"/>
</dbReference>
<dbReference type="AlphaFoldDB" id="A0A0C2G2Z8"/>
<evidence type="ECO:0000313" key="3">
    <source>
        <dbReference type="Proteomes" id="UP000054047"/>
    </source>
</evidence>
<feature type="transmembrane region" description="Helical" evidence="1">
    <location>
        <begin position="31"/>
        <end position="52"/>
    </location>
</feature>
<proteinExistence type="predicted"/>
<keyword evidence="1" id="KW-0472">Membrane</keyword>
<keyword evidence="1" id="KW-1133">Transmembrane helix</keyword>
<keyword evidence="1" id="KW-0812">Transmembrane</keyword>
<dbReference type="EMBL" id="KN741608">
    <property type="protein sequence ID" value="KIH53279.1"/>
    <property type="molecule type" value="Genomic_DNA"/>
</dbReference>
<protein>
    <submittedName>
        <fullName evidence="2">Uncharacterized protein</fullName>
    </submittedName>
</protein>
<accession>A0A0C2G2Z8</accession>
<sequence>MLRILGHPSQREIAGCIADVSTKWWLWQRNWLLFAGGLLAVGVLVPIVYLMYSFAAATLLITEQHAEYGLEELPGRLNYCIDDLNLYKRNTDARIRKLLIDDYQMLNRTIAAQMSNAGHMMIQTVKKLTGAQSVDALINISEKLLNRQALLGDINEIRISVETKYPDVKMWVGNHVARSLANNTNQYLTCADP</sequence>
<gene>
    <name evidence="2" type="ORF">ANCDUO_16597</name>
</gene>
<evidence type="ECO:0000256" key="1">
    <source>
        <dbReference type="SAM" id="Phobius"/>
    </source>
</evidence>
<dbReference type="OrthoDB" id="5872131at2759"/>
<reference evidence="2 3" key="1">
    <citation type="submission" date="2013-12" db="EMBL/GenBank/DDBJ databases">
        <title>Draft genome of the parsitic nematode Ancylostoma duodenale.</title>
        <authorList>
            <person name="Mitreva M."/>
        </authorList>
    </citation>
    <scope>NUCLEOTIDE SEQUENCE [LARGE SCALE GENOMIC DNA]</scope>
    <source>
        <strain evidence="2 3">Zhejiang</strain>
    </source>
</reference>
<organism evidence="2 3">
    <name type="scientific">Ancylostoma duodenale</name>
    <dbReference type="NCBI Taxonomy" id="51022"/>
    <lineage>
        <taxon>Eukaryota</taxon>
        <taxon>Metazoa</taxon>
        <taxon>Ecdysozoa</taxon>
        <taxon>Nematoda</taxon>
        <taxon>Chromadorea</taxon>
        <taxon>Rhabditida</taxon>
        <taxon>Rhabditina</taxon>
        <taxon>Rhabditomorpha</taxon>
        <taxon>Strongyloidea</taxon>
        <taxon>Ancylostomatidae</taxon>
        <taxon>Ancylostomatinae</taxon>
        <taxon>Ancylostoma</taxon>
    </lineage>
</organism>
<evidence type="ECO:0000313" key="2">
    <source>
        <dbReference type="EMBL" id="KIH53279.1"/>
    </source>
</evidence>
<keyword evidence="3" id="KW-1185">Reference proteome</keyword>